<sequence length="132" mass="14010">MSSEDSTAIRLDKAGFYLFRQAVVEVREAGPDDPALARVTAALEAVRPALDALDRYTVDLTVGVHDGDPVITRTGDDSVTVAGALTSDVVRRLPDAFRRVADELGDPEARYRTGGDVAALKALADRVDRAGG</sequence>
<evidence type="ECO:0000313" key="1">
    <source>
        <dbReference type="EMBL" id="MBB4966612.1"/>
    </source>
</evidence>
<comment type="caution">
    <text evidence="1">The sequence shown here is derived from an EMBL/GenBank/DDBJ whole genome shotgun (WGS) entry which is preliminary data.</text>
</comment>
<dbReference type="Proteomes" id="UP000542674">
    <property type="component" value="Unassembled WGS sequence"/>
</dbReference>
<reference evidence="1 2" key="1">
    <citation type="submission" date="2020-08" db="EMBL/GenBank/DDBJ databases">
        <title>Sequencing the genomes of 1000 actinobacteria strains.</title>
        <authorList>
            <person name="Klenk H.-P."/>
        </authorList>
    </citation>
    <scope>NUCLEOTIDE SEQUENCE [LARGE SCALE GENOMIC DNA]</scope>
    <source>
        <strain evidence="1 2">DSM 45084</strain>
    </source>
</reference>
<dbReference type="RefSeq" id="WP_184670718.1">
    <property type="nucleotide sequence ID" value="NZ_BAABAI010000022.1"/>
</dbReference>
<evidence type="ECO:0000313" key="2">
    <source>
        <dbReference type="Proteomes" id="UP000542674"/>
    </source>
</evidence>
<gene>
    <name evidence="1" type="ORF">F4559_003971</name>
</gene>
<keyword evidence="2" id="KW-1185">Reference proteome</keyword>
<proteinExistence type="predicted"/>
<protein>
    <submittedName>
        <fullName evidence="1">Uncharacterized protein</fullName>
    </submittedName>
</protein>
<dbReference type="EMBL" id="JACHJS010000001">
    <property type="protein sequence ID" value="MBB4966612.1"/>
    <property type="molecule type" value="Genomic_DNA"/>
</dbReference>
<dbReference type="AlphaFoldDB" id="A0A7W7T603"/>
<organism evidence="1 2">
    <name type="scientific">Saccharothrix violaceirubra</name>
    <dbReference type="NCBI Taxonomy" id="413306"/>
    <lineage>
        <taxon>Bacteria</taxon>
        <taxon>Bacillati</taxon>
        <taxon>Actinomycetota</taxon>
        <taxon>Actinomycetes</taxon>
        <taxon>Pseudonocardiales</taxon>
        <taxon>Pseudonocardiaceae</taxon>
        <taxon>Saccharothrix</taxon>
    </lineage>
</organism>
<accession>A0A7W7T603</accession>
<name>A0A7W7T603_9PSEU</name>